<evidence type="ECO:0000313" key="2">
    <source>
        <dbReference type="EMBL" id="AYC30549.1"/>
    </source>
</evidence>
<organism evidence="2 3">
    <name type="scientific">Paenisporosarcina cavernae</name>
    <dbReference type="NCBI Taxonomy" id="2320858"/>
    <lineage>
        <taxon>Bacteria</taxon>
        <taxon>Bacillati</taxon>
        <taxon>Bacillota</taxon>
        <taxon>Bacilli</taxon>
        <taxon>Bacillales</taxon>
        <taxon>Caryophanaceae</taxon>
        <taxon>Paenisporosarcina</taxon>
    </lineage>
</organism>
<dbReference type="InterPro" id="IPR007159">
    <property type="entry name" value="SpoVT-AbrB_dom"/>
</dbReference>
<proteinExistence type="predicted"/>
<sequence length="92" mass="10638">MSVETMKEKRFTRKIHQTGNSLTVGIPSEISEKLNLQKGEELEAIFVEGKDEIIYRKKEISYLPKGIDKEFLTVLEGVIDDYHEALLNLKDR</sequence>
<keyword evidence="3" id="KW-1185">Reference proteome</keyword>
<accession>A0A385YUK7</accession>
<dbReference type="SUPFAM" id="SSF89447">
    <property type="entry name" value="AbrB/MazE/MraZ-like"/>
    <property type="match status" value="1"/>
</dbReference>
<dbReference type="InterPro" id="IPR037914">
    <property type="entry name" value="SpoVT-AbrB_sf"/>
</dbReference>
<dbReference type="OrthoDB" id="9795766at2"/>
<dbReference type="Pfam" id="PF04014">
    <property type="entry name" value="MazE_antitoxin"/>
    <property type="match status" value="1"/>
</dbReference>
<dbReference type="KEGG" id="paek:D3873_12175"/>
<name>A0A385YUK7_9BACL</name>
<evidence type="ECO:0000259" key="1">
    <source>
        <dbReference type="Pfam" id="PF04014"/>
    </source>
</evidence>
<dbReference type="Gene3D" id="2.10.260.10">
    <property type="match status" value="1"/>
</dbReference>
<reference evidence="3" key="1">
    <citation type="submission" date="2018-09" db="EMBL/GenBank/DDBJ databases">
        <authorList>
            <person name="Zhu H."/>
        </authorList>
    </citation>
    <scope>NUCLEOTIDE SEQUENCE [LARGE SCALE GENOMIC DNA]</scope>
    <source>
        <strain evidence="3">K2R23-3</strain>
    </source>
</reference>
<gene>
    <name evidence="2" type="ORF">D3873_12175</name>
</gene>
<feature type="domain" description="SpoVT-AbrB" evidence="1">
    <location>
        <begin position="17"/>
        <end position="58"/>
    </location>
</feature>
<protein>
    <submittedName>
        <fullName evidence="2">AbrB/MazE/SpoVT family DNA-binding domain-containing protein</fullName>
    </submittedName>
</protein>
<evidence type="ECO:0000313" key="3">
    <source>
        <dbReference type="Proteomes" id="UP000265725"/>
    </source>
</evidence>
<dbReference type="Proteomes" id="UP000265725">
    <property type="component" value="Chromosome"/>
</dbReference>
<keyword evidence="2" id="KW-0238">DNA-binding</keyword>
<dbReference type="AlphaFoldDB" id="A0A385YUK7"/>
<dbReference type="EMBL" id="CP032418">
    <property type="protein sequence ID" value="AYC30549.1"/>
    <property type="molecule type" value="Genomic_DNA"/>
</dbReference>
<dbReference type="GO" id="GO:0003677">
    <property type="term" value="F:DNA binding"/>
    <property type="evidence" value="ECO:0007669"/>
    <property type="project" value="UniProtKB-KW"/>
</dbReference>